<dbReference type="Pfam" id="PF00589">
    <property type="entry name" value="Phage_integrase"/>
    <property type="match status" value="1"/>
</dbReference>
<name>A0A7W7ZMH1_9BACT</name>
<protein>
    <submittedName>
        <fullName evidence="8">Integrase</fullName>
    </submittedName>
</protein>
<dbReference type="InterPro" id="IPR002104">
    <property type="entry name" value="Integrase_catalytic"/>
</dbReference>
<evidence type="ECO:0000256" key="2">
    <source>
        <dbReference type="ARBA" id="ARBA00022908"/>
    </source>
</evidence>
<dbReference type="AlphaFoldDB" id="A0A7W7ZMH1"/>
<dbReference type="PROSITE" id="PS51900">
    <property type="entry name" value="CB"/>
    <property type="match status" value="1"/>
</dbReference>
<evidence type="ECO:0000259" key="6">
    <source>
        <dbReference type="PROSITE" id="PS51898"/>
    </source>
</evidence>
<evidence type="ECO:0000259" key="7">
    <source>
        <dbReference type="PROSITE" id="PS51900"/>
    </source>
</evidence>
<keyword evidence="3 5" id="KW-0238">DNA-binding</keyword>
<dbReference type="GO" id="GO:0015074">
    <property type="term" value="P:DNA integration"/>
    <property type="evidence" value="ECO:0007669"/>
    <property type="project" value="UniProtKB-KW"/>
</dbReference>
<dbReference type="InterPro" id="IPR011010">
    <property type="entry name" value="DNA_brk_join_enz"/>
</dbReference>
<dbReference type="RefSeq" id="WP_311733033.1">
    <property type="nucleotide sequence ID" value="NZ_JACHIO010000003.1"/>
</dbReference>
<accession>A0A7W7ZMH1</accession>
<comment type="caution">
    <text evidence="8">The sequence shown here is derived from an EMBL/GenBank/DDBJ whole genome shotgun (WGS) entry which is preliminary data.</text>
</comment>
<organism evidence="8 9">
    <name type="scientific">Granulicella mallensis</name>
    <dbReference type="NCBI Taxonomy" id="940614"/>
    <lineage>
        <taxon>Bacteria</taxon>
        <taxon>Pseudomonadati</taxon>
        <taxon>Acidobacteriota</taxon>
        <taxon>Terriglobia</taxon>
        <taxon>Terriglobales</taxon>
        <taxon>Acidobacteriaceae</taxon>
        <taxon>Granulicella</taxon>
    </lineage>
</organism>
<dbReference type="GO" id="GO:0003677">
    <property type="term" value="F:DNA binding"/>
    <property type="evidence" value="ECO:0007669"/>
    <property type="project" value="UniProtKB-UniRule"/>
</dbReference>
<dbReference type="PANTHER" id="PTHR30349:SF81">
    <property type="entry name" value="TYROSINE RECOMBINASE XERC"/>
    <property type="match status" value="1"/>
</dbReference>
<dbReference type="PANTHER" id="PTHR30349">
    <property type="entry name" value="PHAGE INTEGRASE-RELATED"/>
    <property type="match status" value="1"/>
</dbReference>
<evidence type="ECO:0000256" key="5">
    <source>
        <dbReference type="PROSITE-ProRule" id="PRU01248"/>
    </source>
</evidence>
<dbReference type="PROSITE" id="PS51898">
    <property type="entry name" value="TYR_RECOMBINASE"/>
    <property type="match status" value="1"/>
</dbReference>
<keyword evidence="2" id="KW-0229">DNA integration</keyword>
<evidence type="ECO:0000313" key="8">
    <source>
        <dbReference type="EMBL" id="MBB5062650.1"/>
    </source>
</evidence>
<dbReference type="GO" id="GO:0006310">
    <property type="term" value="P:DNA recombination"/>
    <property type="evidence" value="ECO:0007669"/>
    <property type="project" value="UniProtKB-KW"/>
</dbReference>
<gene>
    <name evidence="8" type="ORF">HDF15_000980</name>
</gene>
<feature type="domain" description="Tyr recombinase" evidence="6">
    <location>
        <begin position="119"/>
        <end position="304"/>
    </location>
</feature>
<evidence type="ECO:0000256" key="4">
    <source>
        <dbReference type="ARBA" id="ARBA00023172"/>
    </source>
</evidence>
<dbReference type="InterPro" id="IPR013762">
    <property type="entry name" value="Integrase-like_cat_sf"/>
</dbReference>
<dbReference type="CDD" id="cd00397">
    <property type="entry name" value="DNA_BRE_C"/>
    <property type="match status" value="1"/>
</dbReference>
<feature type="domain" description="Core-binding (CB)" evidence="7">
    <location>
        <begin position="16"/>
        <end position="94"/>
    </location>
</feature>
<dbReference type="EMBL" id="JACHIO010000003">
    <property type="protein sequence ID" value="MBB5062650.1"/>
    <property type="molecule type" value="Genomic_DNA"/>
</dbReference>
<dbReference type="SUPFAM" id="SSF56349">
    <property type="entry name" value="DNA breaking-rejoining enzymes"/>
    <property type="match status" value="1"/>
</dbReference>
<keyword evidence="4" id="KW-0233">DNA recombination</keyword>
<dbReference type="InterPro" id="IPR050090">
    <property type="entry name" value="Tyrosine_recombinase_XerCD"/>
</dbReference>
<evidence type="ECO:0000313" key="9">
    <source>
        <dbReference type="Proteomes" id="UP000584867"/>
    </source>
</evidence>
<dbReference type="Gene3D" id="1.10.443.10">
    <property type="entry name" value="Intergrase catalytic core"/>
    <property type="match status" value="1"/>
</dbReference>
<dbReference type="InterPro" id="IPR044068">
    <property type="entry name" value="CB"/>
</dbReference>
<dbReference type="Proteomes" id="UP000584867">
    <property type="component" value="Unassembled WGS sequence"/>
</dbReference>
<evidence type="ECO:0000256" key="3">
    <source>
        <dbReference type="ARBA" id="ARBA00023125"/>
    </source>
</evidence>
<evidence type="ECO:0000256" key="1">
    <source>
        <dbReference type="ARBA" id="ARBA00022829"/>
    </source>
</evidence>
<keyword evidence="1" id="KW-0159">Chromosome partition</keyword>
<proteinExistence type="predicted"/>
<sequence length="308" mass="34000">MSILLSPSVRTDHDSSQELTVSQLLLKQMVLNSVTAANTRRNYSKSLDDLFAFAAGRPLTRALLQEWKASMDSLAASTVNVKLAAARRLVSEARRNGLIGAEEASNLSDIPNVAQRGNRLGNWLTREQAKDLLRVPDRSTLKGKRDYAILALLVGCALRRRELAVLDIADVQQREGRWVIADLCGKGNRIRTVAVPLWVKAAIDAWLTEGELLEGRIFRSVAKNGTISRSSLSDWAVWSIVQQSAEEIGMKRLGAHDLRRTCAKLCRKSGGDLEQIKFLLGHSSIQTTERYLGSEQDISIAVNDNLGL</sequence>
<reference evidence="8 9" key="1">
    <citation type="submission" date="2020-08" db="EMBL/GenBank/DDBJ databases">
        <title>Genomic Encyclopedia of Type Strains, Phase IV (KMG-V): Genome sequencing to study the core and pangenomes of soil and plant-associated prokaryotes.</title>
        <authorList>
            <person name="Whitman W."/>
        </authorList>
    </citation>
    <scope>NUCLEOTIDE SEQUENCE [LARGE SCALE GENOMIC DNA]</scope>
    <source>
        <strain evidence="8 9">X5P3</strain>
    </source>
</reference>
<dbReference type="GO" id="GO:0007059">
    <property type="term" value="P:chromosome segregation"/>
    <property type="evidence" value="ECO:0007669"/>
    <property type="project" value="UniProtKB-KW"/>
</dbReference>